<dbReference type="InterPro" id="IPR001647">
    <property type="entry name" value="HTH_TetR"/>
</dbReference>
<keyword evidence="7" id="KW-1185">Reference proteome</keyword>
<name>A0A344J8J0_9GAMM</name>
<dbReference type="SUPFAM" id="SSF48498">
    <property type="entry name" value="Tetracyclin repressor-like, C-terminal domain"/>
    <property type="match status" value="1"/>
</dbReference>
<reference evidence="7" key="1">
    <citation type="submission" date="2018-05" db="EMBL/GenBank/DDBJ databases">
        <title>Luteimonas pekinense sp. nov., isolated from human Meibomian gland secretions, Beijing, China.</title>
        <authorList>
            <person name="Wen T."/>
            <person name="Bai H."/>
            <person name="Lv H."/>
        </authorList>
    </citation>
    <scope>NUCLEOTIDE SEQUENCE [LARGE SCALE GENOMIC DNA]</scope>
    <source>
        <strain evidence="7">83-4</strain>
    </source>
</reference>
<dbReference type="Gene3D" id="1.10.10.60">
    <property type="entry name" value="Homeodomain-like"/>
    <property type="match status" value="1"/>
</dbReference>
<dbReference type="InterPro" id="IPR039536">
    <property type="entry name" value="TetR_C_Proteobacteria"/>
</dbReference>
<dbReference type="Gene3D" id="1.10.357.10">
    <property type="entry name" value="Tetracycline Repressor, domain 2"/>
    <property type="match status" value="1"/>
</dbReference>
<dbReference type="GO" id="GO:0000976">
    <property type="term" value="F:transcription cis-regulatory region binding"/>
    <property type="evidence" value="ECO:0007669"/>
    <property type="project" value="TreeGrafter"/>
</dbReference>
<accession>A0A344J8J0</accession>
<keyword evidence="2 4" id="KW-0238">DNA-binding</keyword>
<evidence type="ECO:0000256" key="2">
    <source>
        <dbReference type="ARBA" id="ARBA00023125"/>
    </source>
</evidence>
<dbReference type="InterPro" id="IPR036271">
    <property type="entry name" value="Tet_transcr_reg_TetR-rel_C_sf"/>
</dbReference>
<dbReference type="GO" id="GO:0003700">
    <property type="term" value="F:DNA-binding transcription factor activity"/>
    <property type="evidence" value="ECO:0007669"/>
    <property type="project" value="TreeGrafter"/>
</dbReference>
<dbReference type="KEGG" id="lue:DCD74_12335"/>
<evidence type="ECO:0000256" key="1">
    <source>
        <dbReference type="ARBA" id="ARBA00023015"/>
    </source>
</evidence>
<dbReference type="Pfam" id="PF14246">
    <property type="entry name" value="TetR_C_7"/>
    <property type="match status" value="1"/>
</dbReference>
<dbReference type="Proteomes" id="UP000251842">
    <property type="component" value="Chromosome"/>
</dbReference>
<feature type="domain" description="HTH tetR-type" evidence="5">
    <location>
        <begin position="17"/>
        <end position="77"/>
    </location>
</feature>
<dbReference type="FunFam" id="1.10.10.60:FF:000141">
    <property type="entry name" value="TetR family transcriptional regulator"/>
    <property type="match status" value="1"/>
</dbReference>
<evidence type="ECO:0000259" key="5">
    <source>
        <dbReference type="PROSITE" id="PS50977"/>
    </source>
</evidence>
<evidence type="ECO:0000313" key="6">
    <source>
        <dbReference type="EMBL" id="AXA85350.1"/>
    </source>
</evidence>
<keyword evidence="3" id="KW-0804">Transcription</keyword>
<dbReference type="RefSeq" id="WP_112927555.1">
    <property type="nucleotide sequence ID" value="NZ_CP029556.1"/>
</dbReference>
<dbReference type="InterPro" id="IPR050109">
    <property type="entry name" value="HTH-type_TetR-like_transc_reg"/>
</dbReference>
<sequence>MNALPTARPTLGRPKDPAKRAAVLEAAKHLFAEHGFDGVSMDQIAQAADVSKLTVYSHFGDKDGLLAAAVRAHCEQEMPMQLFDPLPQVPLRERLLDIARAFYAMVSCPQAVAGHRMLCAPNGLSPNMARLFWEAGPARVQAGLTELLGRRVEAGELAIDDCHMAAAHFFVLLKGEPHARLMIGHPELPDDAAIERHLESVVDFFLRAHRPDRA</sequence>
<dbReference type="EMBL" id="CP029556">
    <property type="protein sequence ID" value="AXA85350.1"/>
    <property type="molecule type" value="Genomic_DNA"/>
</dbReference>
<dbReference type="PRINTS" id="PR00455">
    <property type="entry name" value="HTHTETR"/>
</dbReference>
<dbReference type="InterPro" id="IPR009057">
    <property type="entry name" value="Homeodomain-like_sf"/>
</dbReference>
<evidence type="ECO:0000256" key="3">
    <source>
        <dbReference type="ARBA" id="ARBA00023163"/>
    </source>
</evidence>
<organism evidence="6 7">
    <name type="scientific">Solilutibacter oculi</name>
    <dbReference type="NCBI Taxonomy" id="2698682"/>
    <lineage>
        <taxon>Bacteria</taxon>
        <taxon>Pseudomonadati</taxon>
        <taxon>Pseudomonadota</taxon>
        <taxon>Gammaproteobacteria</taxon>
        <taxon>Lysobacterales</taxon>
        <taxon>Lysobacteraceae</taxon>
        <taxon>Solilutibacter</taxon>
    </lineage>
</organism>
<dbReference type="AlphaFoldDB" id="A0A344J8J0"/>
<dbReference type="SUPFAM" id="SSF46689">
    <property type="entry name" value="Homeodomain-like"/>
    <property type="match status" value="1"/>
</dbReference>
<feature type="DNA-binding region" description="H-T-H motif" evidence="4">
    <location>
        <begin position="40"/>
        <end position="59"/>
    </location>
</feature>
<evidence type="ECO:0000256" key="4">
    <source>
        <dbReference type="PROSITE-ProRule" id="PRU00335"/>
    </source>
</evidence>
<dbReference type="PANTHER" id="PTHR30055">
    <property type="entry name" value="HTH-TYPE TRANSCRIPTIONAL REGULATOR RUTR"/>
    <property type="match status" value="1"/>
</dbReference>
<dbReference type="PROSITE" id="PS50977">
    <property type="entry name" value="HTH_TETR_2"/>
    <property type="match status" value="1"/>
</dbReference>
<dbReference type="Pfam" id="PF00440">
    <property type="entry name" value="TetR_N"/>
    <property type="match status" value="1"/>
</dbReference>
<dbReference type="OrthoDB" id="8535430at2"/>
<protein>
    <submittedName>
        <fullName evidence="6">TetR family transcriptional regulator</fullName>
    </submittedName>
</protein>
<evidence type="ECO:0000313" key="7">
    <source>
        <dbReference type="Proteomes" id="UP000251842"/>
    </source>
</evidence>
<proteinExistence type="predicted"/>
<keyword evidence="1" id="KW-0805">Transcription regulation</keyword>
<dbReference type="PANTHER" id="PTHR30055:SF146">
    <property type="entry name" value="HTH-TYPE TRANSCRIPTIONAL DUAL REGULATOR CECR"/>
    <property type="match status" value="1"/>
</dbReference>
<gene>
    <name evidence="6" type="ORF">DCD74_12335</name>
</gene>